<dbReference type="EMBL" id="BOOC01000001">
    <property type="protein sequence ID" value="GIH37318.1"/>
    <property type="molecule type" value="Genomic_DNA"/>
</dbReference>
<reference evidence="1 2" key="1">
    <citation type="submission" date="2021-01" db="EMBL/GenBank/DDBJ databases">
        <title>Whole genome shotgun sequence of Microbispora corallina NBRC 16416.</title>
        <authorList>
            <person name="Komaki H."/>
            <person name="Tamura T."/>
        </authorList>
    </citation>
    <scope>NUCLEOTIDE SEQUENCE [LARGE SCALE GENOMIC DNA]</scope>
    <source>
        <strain evidence="1 2">NBRC 16416</strain>
    </source>
</reference>
<organism evidence="1 2">
    <name type="scientific">Microbispora corallina</name>
    <dbReference type="NCBI Taxonomy" id="83302"/>
    <lineage>
        <taxon>Bacteria</taxon>
        <taxon>Bacillati</taxon>
        <taxon>Actinomycetota</taxon>
        <taxon>Actinomycetes</taxon>
        <taxon>Streptosporangiales</taxon>
        <taxon>Streptosporangiaceae</taxon>
        <taxon>Microbispora</taxon>
    </lineage>
</organism>
<name>A0ABQ4FR90_9ACTN</name>
<evidence type="ECO:0000313" key="2">
    <source>
        <dbReference type="Proteomes" id="UP000603904"/>
    </source>
</evidence>
<keyword evidence="2" id="KW-1185">Reference proteome</keyword>
<comment type="caution">
    <text evidence="1">The sequence shown here is derived from an EMBL/GenBank/DDBJ whole genome shotgun (WGS) entry which is preliminary data.</text>
</comment>
<accession>A0ABQ4FR90</accession>
<evidence type="ECO:0008006" key="3">
    <source>
        <dbReference type="Google" id="ProtNLM"/>
    </source>
</evidence>
<sequence>MWLSAALTARRALVRWRAALLSFTFLFETAFAAEAVFVEAVLETAVADVSVATLVTVTVTESAAAGWVPTAPTDAVKATPPRVMRARRDRLAGVVDRISPRFFRLRLPG</sequence>
<evidence type="ECO:0000313" key="1">
    <source>
        <dbReference type="EMBL" id="GIH37318.1"/>
    </source>
</evidence>
<proteinExistence type="predicted"/>
<protein>
    <recommendedName>
        <fullName evidence="3">Secreted protein</fullName>
    </recommendedName>
</protein>
<gene>
    <name evidence="1" type="ORF">Mco01_03180</name>
</gene>
<dbReference type="Proteomes" id="UP000603904">
    <property type="component" value="Unassembled WGS sequence"/>
</dbReference>